<reference evidence="2" key="2">
    <citation type="submission" date="2023-09" db="EMBL/GenBank/DDBJ databases">
        <title>Ecological and genomic based identification of the Bifidobacterium adolescentis prototype of the healthy human gut microbiota.</title>
        <authorList>
            <person name="Lugli G.A."/>
            <person name="Argentini C."/>
            <person name="Tarracchini C."/>
            <person name="Fontana F."/>
            <person name="Alessandri G."/>
            <person name="Mancabelli L."/>
            <person name="Milani C."/>
            <person name="Turroni F."/>
            <person name="Ventura M."/>
        </authorList>
    </citation>
    <scope>NUCLEOTIDE SEQUENCE</scope>
    <source>
        <strain evidence="2">703B</strain>
    </source>
</reference>
<name>A0AAF1A7Y3_BIFAD</name>
<dbReference type="AlphaFoldDB" id="A0AAF1A7Y3"/>
<reference evidence="2" key="1">
    <citation type="journal article" date="2016" name="Sci. Rep.">
        <title>Evaluation of genetic diversity among strains of the human gut commensal Bifidobacterium adolescentis.</title>
        <authorList>
            <person name="Duranti S."/>
            <person name="Milani C."/>
            <person name="Lugli G.A."/>
            <person name="Mancabelli L."/>
            <person name="Turroni F."/>
            <person name="Ferrario C."/>
            <person name="Mangifesta M."/>
            <person name="Viappiani A."/>
            <person name="Sanchez B."/>
            <person name="Margolles A."/>
            <person name="van Sinderen D."/>
            <person name="Ventura M."/>
        </authorList>
    </citation>
    <scope>NUCLEOTIDE SEQUENCE</scope>
    <source>
        <strain evidence="2">703B</strain>
    </source>
</reference>
<dbReference type="EMBL" id="CP133648">
    <property type="protein sequence ID" value="WNE86470.1"/>
    <property type="molecule type" value="Genomic_DNA"/>
</dbReference>
<dbReference type="RefSeq" id="WP_236837754.1">
    <property type="nucleotide sequence ID" value="NZ_CP133648.1"/>
</dbReference>
<feature type="region of interest" description="Disordered" evidence="1">
    <location>
        <begin position="1"/>
        <end position="21"/>
    </location>
</feature>
<dbReference type="Proteomes" id="UP000193179">
    <property type="component" value="Chromosome"/>
</dbReference>
<proteinExistence type="predicted"/>
<evidence type="ECO:0000313" key="3">
    <source>
        <dbReference type="Proteomes" id="UP000193179"/>
    </source>
</evidence>
<evidence type="ECO:0000313" key="2">
    <source>
        <dbReference type="EMBL" id="WNE86470.1"/>
    </source>
</evidence>
<protein>
    <submittedName>
        <fullName evidence="2">Uncharacterized protein</fullName>
    </submittedName>
</protein>
<gene>
    <name evidence="2" type="ORF">B0703_03500</name>
</gene>
<accession>A0AAF1A7Y3</accession>
<evidence type="ECO:0000256" key="1">
    <source>
        <dbReference type="SAM" id="MobiDB-lite"/>
    </source>
</evidence>
<sequence length="126" mass="14737">MNALMHMGHRNEKPRVPISTPYDNARRKKLMQTGDVRGNAVLNALPMTAFLFCVRTIKYQPFFRPFPCFSSHAFSCRALIYPDAPQRRPTYYRRPRQNMRNRIGAWTSTDYVQSKRGEIIMLHTGT</sequence>
<organism evidence="2 3">
    <name type="scientific">Bifidobacterium adolescentis</name>
    <dbReference type="NCBI Taxonomy" id="1680"/>
    <lineage>
        <taxon>Bacteria</taxon>
        <taxon>Bacillati</taxon>
        <taxon>Actinomycetota</taxon>
        <taxon>Actinomycetes</taxon>
        <taxon>Bifidobacteriales</taxon>
        <taxon>Bifidobacteriaceae</taxon>
        <taxon>Bifidobacterium</taxon>
    </lineage>
</organism>